<name>A0ACB8AV45_9AGAM</name>
<proteinExistence type="predicted"/>
<dbReference type="EMBL" id="MU267592">
    <property type="protein sequence ID" value="KAH7916277.1"/>
    <property type="molecule type" value="Genomic_DNA"/>
</dbReference>
<evidence type="ECO:0000313" key="2">
    <source>
        <dbReference type="Proteomes" id="UP000790377"/>
    </source>
</evidence>
<sequence length="371" mass="41359">MESAQPSDVSGVFDSVDIDMVVKVLSQTAFSPFFTCFIPIFYIFQGEQYNSPVVFISSIYCVAVSAFWSLKWVSRLYRNQASILFGPRPIDWSDQIVVITGGSSGVGELLANTLAVRNVTVVVLDIKPIVTENYNITYYQCDVSKWEEVEAVKEKIVEELGHPTMIINNAGVVQGKVILDLSPEDINQTFGVNVLAHFWTLKAFLPNMIKNKTGHIVTVSSILSMMGTSQMADYSASKAALVPLHEALRSELDNRYHAPEIRTTLLLPGHIFTPMFSSVKMPENPFYKFFVPSLQPVTIVKAIITALDSQHSHTIYLPFYANFTPCLRVMPSYIQDFGKWLSGADTLMKGFRKVTTGGLDEGKPEIAEEKD</sequence>
<evidence type="ECO:0000313" key="1">
    <source>
        <dbReference type="EMBL" id="KAH7916277.1"/>
    </source>
</evidence>
<accession>A0ACB8AV45</accession>
<reference evidence="1" key="1">
    <citation type="journal article" date="2021" name="New Phytol.">
        <title>Evolutionary innovations through gain and loss of genes in the ectomycorrhizal Boletales.</title>
        <authorList>
            <person name="Wu G."/>
            <person name="Miyauchi S."/>
            <person name="Morin E."/>
            <person name="Kuo A."/>
            <person name="Drula E."/>
            <person name="Varga T."/>
            <person name="Kohler A."/>
            <person name="Feng B."/>
            <person name="Cao Y."/>
            <person name="Lipzen A."/>
            <person name="Daum C."/>
            <person name="Hundley H."/>
            <person name="Pangilinan J."/>
            <person name="Johnson J."/>
            <person name="Barry K."/>
            <person name="LaButti K."/>
            <person name="Ng V."/>
            <person name="Ahrendt S."/>
            <person name="Min B."/>
            <person name="Choi I.G."/>
            <person name="Park H."/>
            <person name="Plett J.M."/>
            <person name="Magnuson J."/>
            <person name="Spatafora J.W."/>
            <person name="Nagy L.G."/>
            <person name="Henrissat B."/>
            <person name="Grigoriev I.V."/>
            <person name="Yang Z.L."/>
            <person name="Xu J."/>
            <person name="Martin F.M."/>
        </authorList>
    </citation>
    <scope>NUCLEOTIDE SEQUENCE</scope>
    <source>
        <strain evidence="1">ATCC 28755</strain>
    </source>
</reference>
<dbReference type="Proteomes" id="UP000790377">
    <property type="component" value="Unassembled WGS sequence"/>
</dbReference>
<protein>
    <submittedName>
        <fullName evidence="1">Retinal short-chain dehydrogenase reductase</fullName>
    </submittedName>
</protein>
<gene>
    <name evidence="1" type="ORF">BJ138DRAFT_596801</name>
</gene>
<comment type="caution">
    <text evidence="1">The sequence shown here is derived from an EMBL/GenBank/DDBJ whole genome shotgun (WGS) entry which is preliminary data.</text>
</comment>
<keyword evidence="2" id="KW-1185">Reference proteome</keyword>
<organism evidence="1 2">
    <name type="scientific">Hygrophoropsis aurantiaca</name>
    <dbReference type="NCBI Taxonomy" id="72124"/>
    <lineage>
        <taxon>Eukaryota</taxon>
        <taxon>Fungi</taxon>
        <taxon>Dikarya</taxon>
        <taxon>Basidiomycota</taxon>
        <taxon>Agaricomycotina</taxon>
        <taxon>Agaricomycetes</taxon>
        <taxon>Agaricomycetidae</taxon>
        <taxon>Boletales</taxon>
        <taxon>Coniophorineae</taxon>
        <taxon>Hygrophoropsidaceae</taxon>
        <taxon>Hygrophoropsis</taxon>
    </lineage>
</organism>